<keyword evidence="2" id="KW-1185">Reference proteome</keyword>
<name>A0ABW0I573_9BACT</name>
<dbReference type="PANTHER" id="PTHR30164:SF2">
    <property type="entry name" value="PROTEIN MTFA"/>
    <property type="match status" value="1"/>
</dbReference>
<proteinExistence type="predicted"/>
<dbReference type="RefSeq" id="WP_379841469.1">
    <property type="nucleotide sequence ID" value="NZ_JBHSMA010000001.1"/>
</dbReference>
<protein>
    <submittedName>
        <fullName evidence="1">Zinc-dependent peptidase</fullName>
    </submittedName>
</protein>
<organism evidence="1 2">
    <name type="scientific">Larkinella bovis</name>
    <dbReference type="NCBI Taxonomy" id="683041"/>
    <lineage>
        <taxon>Bacteria</taxon>
        <taxon>Pseudomonadati</taxon>
        <taxon>Bacteroidota</taxon>
        <taxon>Cytophagia</taxon>
        <taxon>Cytophagales</taxon>
        <taxon>Spirosomataceae</taxon>
        <taxon>Larkinella</taxon>
    </lineage>
</organism>
<evidence type="ECO:0000313" key="2">
    <source>
        <dbReference type="Proteomes" id="UP001596106"/>
    </source>
</evidence>
<dbReference type="Pfam" id="PF06167">
    <property type="entry name" value="Peptidase_M90"/>
    <property type="match status" value="1"/>
</dbReference>
<dbReference type="Gene3D" id="3.40.390.10">
    <property type="entry name" value="Collagenase (Catalytic Domain)"/>
    <property type="match status" value="1"/>
</dbReference>
<gene>
    <name evidence="1" type="ORF">ACFPMF_04325</name>
</gene>
<reference evidence="2" key="1">
    <citation type="journal article" date="2019" name="Int. J. Syst. Evol. Microbiol.">
        <title>The Global Catalogue of Microorganisms (GCM) 10K type strain sequencing project: providing services to taxonomists for standard genome sequencing and annotation.</title>
        <authorList>
            <consortium name="The Broad Institute Genomics Platform"/>
            <consortium name="The Broad Institute Genome Sequencing Center for Infectious Disease"/>
            <person name="Wu L."/>
            <person name="Ma J."/>
        </authorList>
    </citation>
    <scope>NUCLEOTIDE SEQUENCE [LARGE SCALE GENOMIC DNA]</scope>
    <source>
        <strain evidence="2">CCUG 55250</strain>
    </source>
</reference>
<dbReference type="InterPro" id="IPR010384">
    <property type="entry name" value="MtfA_fam"/>
</dbReference>
<dbReference type="Proteomes" id="UP001596106">
    <property type="component" value="Unassembled WGS sequence"/>
</dbReference>
<dbReference type="PANTHER" id="PTHR30164">
    <property type="entry name" value="MTFA PEPTIDASE"/>
    <property type="match status" value="1"/>
</dbReference>
<sequence length="267" mass="30129">MIYLVFSLAVLLLGGLIWQYRKQSRPLATPPSTADYRPLLEQHVAYYRSLSPENKAVFEARVHQFLSHTRIEGVGTTVDDLDRVLVASSAVITLFGFKAWSFFRLTTVLLYDNHFNANFETTGKNRNILGMVGEGGALQSTMALSKPALHEGFANESSKENTGIHEFVHLLDKADGATDGAPEYLLNNSHLKPWLQLIHASIRDIQANRSDIDPYAMTNEAEFFAVVSEYFFKRPDLLQEKHPELFARLEEIFQQKPLESNPSDIAD</sequence>
<dbReference type="SUPFAM" id="SSF55486">
    <property type="entry name" value="Metalloproteases ('zincins'), catalytic domain"/>
    <property type="match status" value="1"/>
</dbReference>
<dbReference type="Gene3D" id="1.10.472.150">
    <property type="entry name" value="Glucose-regulated metallo-peptidase M90, N-terminal domain"/>
    <property type="match status" value="1"/>
</dbReference>
<accession>A0ABW0I573</accession>
<dbReference type="InterPro" id="IPR042252">
    <property type="entry name" value="MtfA_N"/>
</dbReference>
<dbReference type="EMBL" id="JBHSMA010000001">
    <property type="protein sequence ID" value="MFC5408519.1"/>
    <property type="molecule type" value="Genomic_DNA"/>
</dbReference>
<evidence type="ECO:0000313" key="1">
    <source>
        <dbReference type="EMBL" id="MFC5408519.1"/>
    </source>
</evidence>
<dbReference type="InterPro" id="IPR024079">
    <property type="entry name" value="MetalloPept_cat_dom_sf"/>
</dbReference>
<comment type="caution">
    <text evidence="1">The sequence shown here is derived from an EMBL/GenBank/DDBJ whole genome shotgun (WGS) entry which is preliminary data.</text>
</comment>
<dbReference type="CDD" id="cd20169">
    <property type="entry name" value="Peptidase_M90_mtfA"/>
    <property type="match status" value="1"/>
</dbReference>